<feature type="domain" description="PWWP" evidence="2">
    <location>
        <begin position="14"/>
        <end position="76"/>
    </location>
</feature>
<organism evidence="3 4">
    <name type="scientific">Deinandra increscens subsp. villosa</name>
    <dbReference type="NCBI Taxonomy" id="3103831"/>
    <lineage>
        <taxon>Eukaryota</taxon>
        <taxon>Viridiplantae</taxon>
        <taxon>Streptophyta</taxon>
        <taxon>Embryophyta</taxon>
        <taxon>Tracheophyta</taxon>
        <taxon>Spermatophyta</taxon>
        <taxon>Magnoliopsida</taxon>
        <taxon>eudicotyledons</taxon>
        <taxon>Gunneridae</taxon>
        <taxon>Pentapetalae</taxon>
        <taxon>asterids</taxon>
        <taxon>campanulids</taxon>
        <taxon>Asterales</taxon>
        <taxon>Asteraceae</taxon>
        <taxon>Asteroideae</taxon>
        <taxon>Heliantheae alliance</taxon>
        <taxon>Madieae</taxon>
        <taxon>Madiinae</taxon>
        <taxon>Deinandra</taxon>
    </lineage>
</organism>
<protein>
    <recommendedName>
        <fullName evidence="2">PWWP domain-containing protein</fullName>
    </recommendedName>
</protein>
<evidence type="ECO:0000313" key="3">
    <source>
        <dbReference type="EMBL" id="KAK9070710.1"/>
    </source>
</evidence>
<dbReference type="PROSITE" id="PS50812">
    <property type="entry name" value="PWWP"/>
    <property type="match status" value="1"/>
</dbReference>
<feature type="region of interest" description="Disordered" evidence="1">
    <location>
        <begin position="865"/>
        <end position="894"/>
    </location>
</feature>
<sequence length="1035" mass="114198">MVVEPSIRGYGFEIGDLVWAKMKSQLWWPGHVYNEEFATPLVRRSKREGLLLVAFFGASSSYGWFDSSELISFDANYAEKSRQTDARTFVRAVEDAIREVNRRIELGLCCKCCNEQNFRETDVQGFAVEKTRDSFQPKLTLDFLRQLALEQTVSEDVDIGFIKNKATVMSYRKAVFKDFAQAFGYDPVCASEMSSKAPLSDREVFADGFGEVKNTAKLKDHAKKDEYLFKLRDESKEIKKVKQNVASSPLPVLSKDPTIAAGEFTLKDATGSLEETPPTVLEHNNLCFQMSAGIVESSTTSSVAESDQAIVRSATAKKTGQPEIPKKSDDNYEKELSGMLHDLLSLAVDPCNTVNRGSRIKGKKVFLRFRSLVFQKGQNFSLQLSGGEPHASKSSEDSVEVALVKPPSVLKRGPSDRQEEMAVTKKKKVGDIRNLTNGKKVIKIDEPPVKQAVETRLKKAGPGFIKKTEQQASEPTMLIMKFPQGGSLPSFTELKAKFARYGPMDHSATQIFRNTFSCRVVFRHKAHAEVAYSFVLGTNSLFGNTDVKCRLKEVQDAGVAEPEPPIKIPKEDHHQPSMEDRSLSMVPATSGVQLKSVMKISGNEESAGNGCREVCADGLGKFMNTAKLEDHAKKEETDLSLVLSDLHSLAVGPFNTVNRGSRIKLKKALLSFRSLVFRRRQNFSLPLAGGEPNASKSSEDSVEVPGVKPKGGLKRGLSDCQEDMAVAKRKKVGDITNLTKEKKVTKKIDEPPARDVKQLGAAILRKPGSEMIKKTEQGPTMLMIKFPQGGSLPSFSELKARFACYGPMDHSGTHIFWNTFSCQVVFKHRAHALAAYKFVVGSSSLFGNRGVKCRLEKVGIVGSAKPEPSVKVSKEDRQQPEMEDRSPSMIPSESTLELKSILKKSSGEEAAVNGGRGRVKFTLGGEENQMKNNMQDKTSSHLTMDFSSKNFQKAVVDPRVVSGPPPPMRPMNHGTALLAPPLSPLRVLSRPMSASLMTQKMDIDIAQQMLSLLTRCNDVVTNVSSILGYSPYHPL</sequence>
<dbReference type="AlphaFoldDB" id="A0AAP0H5I9"/>
<keyword evidence="4" id="KW-1185">Reference proteome</keyword>
<evidence type="ECO:0000259" key="2">
    <source>
        <dbReference type="PROSITE" id="PS50812"/>
    </source>
</evidence>
<name>A0AAP0H5I9_9ASTR</name>
<dbReference type="EMBL" id="JBCNJP010000012">
    <property type="protein sequence ID" value="KAK9070710.1"/>
    <property type="molecule type" value="Genomic_DNA"/>
</dbReference>
<dbReference type="Pfam" id="PF00855">
    <property type="entry name" value="PWWP"/>
    <property type="match status" value="1"/>
</dbReference>
<gene>
    <name evidence="3" type="ORF">SSX86_011112</name>
</gene>
<dbReference type="PANTHER" id="PTHR10688:SF15">
    <property type="entry name" value="PWWP DOMAIN-CONTAINING PROTEIN"/>
    <property type="match status" value="1"/>
</dbReference>
<dbReference type="CDD" id="cd05162">
    <property type="entry name" value="PWWP"/>
    <property type="match status" value="1"/>
</dbReference>
<feature type="compositionally biased region" description="Basic and acidic residues" evidence="1">
    <location>
        <begin position="568"/>
        <end position="577"/>
    </location>
</feature>
<evidence type="ECO:0000313" key="4">
    <source>
        <dbReference type="Proteomes" id="UP001408789"/>
    </source>
</evidence>
<dbReference type="SUPFAM" id="SSF63748">
    <property type="entry name" value="Tudor/PWWP/MBT"/>
    <property type="match status" value="1"/>
</dbReference>
<feature type="region of interest" description="Disordered" evidence="1">
    <location>
        <begin position="686"/>
        <end position="715"/>
    </location>
</feature>
<dbReference type="InterPro" id="IPR052657">
    <property type="entry name" value="PDP_family_Arabidopsis"/>
</dbReference>
<feature type="compositionally biased region" description="Basic and acidic residues" evidence="1">
    <location>
        <begin position="872"/>
        <end position="886"/>
    </location>
</feature>
<feature type="region of interest" description="Disordered" evidence="1">
    <location>
        <begin position="556"/>
        <end position="577"/>
    </location>
</feature>
<comment type="caution">
    <text evidence="3">The sequence shown here is derived from an EMBL/GenBank/DDBJ whole genome shotgun (WGS) entry which is preliminary data.</text>
</comment>
<dbReference type="SMART" id="SM00293">
    <property type="entry name" value="PWWP"/>
    <property type="match status" value="1"/>
</dbReference>
<proteinExistence type="predicted"/>
<evidence type="ECO:0000256" key="1">
    <source>
        <dbReference type="SAM" id="MobiDB-lite"/>
    </source>
</evidence>
<reference evidence="3 4" key="1">
    <citation type="submission" date="2024-04" db="EMBL/GenBank/DDBJ databases">
        <title>The reference genome of an endangered Asteraceae, Deinandra increscens subsp. villosa, native to the Central Coast of California.</title>
        <authorList>
            <person name="Guilliams M."/>
            <person name="Hasenstab-Lehman K."/>
            <person name="Meyer R."/>
            <person name="Mcevoy S."/>
        </authorList>
    </citation>
    <scope>NUCLEOTIDE SEQUENCE [LARGE SCALE GENOMIC DNA]</scope>
    <source>
        <tissue evidence="3">Leaf</tissue>
    </source>
</reference>
<dbReference type="Gene3D" id="2.30.30.140">
    <property type="match status" value="1"/>
</dbReference>
<dbReference type="InterPro" id="IPR000313">
    <property type="entry name" value="PWWP_dom"/>
</dbReference>
<dbReference type="Proteomes" id="UP001408789">
    <property type="component" value="Unassembled WGS sequence"/>
</dbReference>
<accession>A0AAP0H5I9</accession>
<dbReference type="PANTHER" id="PTHR10688">
    <property type="entry name" value="PWWP DOMAIN-CONTAINING PROTEIN"/>
    <property type="match status" value="1"/>
</dbReference>